<feature type="region of interest" description="Disordered" evidence="1">
    <location>
        <begin position="91"/>
        <end position="132"/>
    </location>
</feature>
<evidence type="ECO:0000313" key="2">
    <source>
        <dbReference type="EMBL" id="CAF98491.1"/>
    </source>
</evidence>
<name>Q4SLJ1_TETNG</name>
<reference evidence="2" key="1">
    <citation type="journal article" date="2004" name="Nature">
        <title>Genome duplication in the teleost fish Tetraodon nigroviridis reveals the early vertebrate proto-karyotype.</title>
        <authorList>
            <person name="Jaillon O."/>
            <person name="Aury J.-M."/>
            <person name="Brunet F."/>
            <person name="Petit J.-L."/>
            <person name="Stange-Thomann N."/>
            <person name="Mauceli E."/>
            <person name="Bouneau L."/>
            <person name="Fischer C."/>
            <person name="Ozouf-Costaz C."/>
            <person name="Bernot A."/>
            <person name="Nicaud S."/>
            <person name="Jaffe D."/>
            <person name="Fisher S."/>
            <person name="Lutfalla G."/>
            <person name="Dossat C."/>
            <person name="Segurens B."/>
            <person name="Dasilva C."/>
            <person name="Salanoubat M."/>
            <person name="Levy M."/>
            <person name="Boudet N."/>
            <person name="Castellano S."/>
            <person name="Anthouard V."/>
            <person name="Jubin C."/>
            <person name="Castelli V."/>
            <person name="Katinka M."/>
            <person name="Vacherie B."/>
            <person name="Biemont C."/>
            <person name="Skalli Z."/>
            <person name="Cattolico L."/>
            <person name="Poulain J."/>
            <person name="De Berardinis V."/>
            <person name="Cruaud C."/>
            <person name="Duprat S."/>
            <person name="Brottier P."/>
            <person name="Coutanceau J.-P."/>
            <person name="Gouzy J."/>
            <person name="Parra G."/>
            <person name="Lardier G."/>
            <person name="Chapple C."/>
            <person name="McKernan K.J."/>
            <person name="McEwan P."/>
            <person name="Bosak S."/>
            <person name="Kellis M."/>
            <person name="Volff J.-N."/>
            <person name="Guigo R."/>
            <person name="Zody M.C."/>
            <person name="Mesirov J."/>
            <person name="Lindblad-Toh K."/>
            <person name="Birren B."/>
            <person name="Nusbaum C."/>
            <person name="Kahn D."/>
            <person name="Robinson-Rechavi M."/>
            <person name="Laudet V."/>
            <person name="Schachter V."/>
            <person name="Quetier F."/>
            <person name="Saurin W."/>
            <person name="Scarpelli C."/>
            <person name="Wincker P."/>
            <person name="Lander E.S."/>
            <person name="Weissenbach J."/>
            <person name="Roest Crollius H."/>
        </authorList>
    </citation>
    <scope>NUCLEOTIDE SEQUENCE [LARGE SCALE GENOMIC DNA]</scope>
</reference>
<comment type="caution">
    <text evidence="2">The sequence shown here is derived from an EMBL/GenBank/DDBJ whole genome shotgun (WGS) entry which is preliminary data.</text>
</comment>
<gene>
    <name evidence="2" type="ORF">GSTENG00016216001</name>
</gene>
<reference evidence="2" key="2">
    <citation type="submission" date="2004-02" db="EMBL/GenBank/DDBJ databases">
        <authorList>
            <consortium name="Genoscope"/>
            <consortium name="Whitehead Institute Centre for Genome Research"/>
        </authorList>
    </citation>
    <scope>NUCLEOTIDE SEQUENCE</scope>
</reference>
<evidence type="ECO:0000256" key="1">
    <source>
        <dbReference type="SAM" id="MobiDB-lite"/>
    </source>
</evidence>
<protein>
    <submittedName>
        <fullName evidence="2">(spotted green pufferfish) hypothetical protein</fullName>
    </submittedName>
</protein>
<dbReference type="AlphaFoldDB" id="Q4SLJ1"/>
<feature type="compositionally biased region" description="Basic and acidic residues" evidence="1">
    <location>
        <begin position="91"/>
        <end position="101"/>
    </location>
</feature>
<organism evidence="2">
    <name type="scientific">Tetraodon nigroviridis</name>
    <name type="common">Spotted green pufferfish</name>
    <name type="synonym">Chelonodon nigroviridis</name>
    <dbReference type="NCBI Taxonomy" id="99883"/>
    <lineage>
        <taxon>Eukaryota</taxon>
        <taxon>Metazoa</taxon>
        <taxon>Chordata</taxon>
        <taxon>Craniata</taxon>
        <taxon>Vertebrata</taxon>
        <taxon>Euteleostomi</taxon>
        <taxon>Actinopterygii</taxon>
        <taxon>Neopterygii</taxon>
        <taxon>Teleostei</taxon>
        <taxon>Neoteleostei</taxon>
        <taxon>Acanthomorphata</taxon>
        <taxon>Eupercaria</taxon>
        <taxon>Tetraodontiformes</taxon>
        <taxon>Tetradontoidea</taxon>
        <taxon>Tetraodontidae</taxon>
        <taxon>Tetraodon</taxon>
    </lineage>
</organism>
<sequence length="132" mass="14664">MTTIKRGGETEAQWPLKAGTQAPLYHKHCHRLSSRLGRLQRLLTPHSRSSIPSFPQRPVYALQALRLCHLGDILDHQGPVGLANDGLSPWKREGWQTEQRPRAGQGVSQSGRVNTKLMETAPLWEGQAGSRA</sequence>
<proteinExistence type="predicted"/>
<accession>Q4SLJ1</accession>
<dbReference type="EMBL" id="CAAE01014556">
    <property type="protein sequence ID" value="CAF98491.1"/>
    <property type="molecule type" value="Genomic_DNA"/>
</dbReference>
<dbReference type="KEGG" id="tng:GSTEN00016216G001"/>